<dbReference type="PRINTS" id="PR00455">
    <property type="entry name" value="HTHTETR"/>
</dbReference>
<dbReference type="InterPro" id="IPR050109">
    <property type="entry name" value="HTH-type_TetR-like_transc_reg"/>
</dbReference>
<keyword evidence="7" id="KW-1185">Reference proteome</keyword>
<dbReference type="Pfam" id="PF13305">
    <property type="entry name" value="TetR_C_33"/>
    <property type="match status" value="1"/>
</dbReference>
<proteinExistence type="predicted"/>
<dbReference type="InterPro" id="IPR001647">
    <property type="entry name" value="HTH_TetR"/>
</dbReference>
<dbReference type="InterPro" id="IPR025996">
    <property type="entry name" value="MT1864/Rv1816-like_C"/>
</dbReference>
<dbReference type="GO" id="GO:0003700">
    <property type="term" value="F:DNA-binding transcription factor activity"/>
    <property type="evidence" value="ECO:0007669"/>
    <property type="project" value="TreeGrafter"/>
</dbReference>
<dbReference type="STRING" id="1137991.SAMN05660642_02656"/>
<dbReference type="InterPro" id="IPR036271">
    <property type="entry name" value="Tet_transcr_reg_TetR-rel_C_sf"/>
</dbReference>
<evidence type="ECO:0000313" key="6">
    <source>
        <dbReference type="EMBL" id="SDM51424.1"/>
    </source>
</evidence>
<evidence type="ECO:0000256" key="1">
    <source>
        <dbReference type="ARBA" id="ARBA00023015"/>
    </source>
</evidence>
<organism evidence="6 7">
    <name type="scientific">Geodermatophilus siccatus</name>
    <dbReference type="NCBI Taxonomy" id="1137991"/>
    <lineage>
        <taxon>Bacteria</taxon>
        <taxon>Bacillati</taxon>
        <taxon>Actinomycetota</taxon>
        <taxon>Actinomycetes</taxon>
        <taxon>Geodermatophilales</taxon>
        <taxon>Geodermatophilaceae</taxon>
        <taxon>Geodermatophilus</taxon>
    </lineage>
</organism>
<dbReference type="EMBL" id="FNHE01000006">
    <property type="protein sequence ID" value="SDM51424.1"/>
    <property type="molecule type" value="Genomic_DNA"/>
</dbReference>
<dbReference type="Proteomes" id="UP000198680">
    <property type="component" value="Unassembled WGS sequence"/>
</dbReference>
<keyword evidence="1" id="KW-0805">Transcription regulation</keyword>
<dbReference type="Pfam" id="PF00440">
    <property type="entry name" value="TetR_N"/>
    <property type="match status" value="1"/>
</dbReference>
<evidence type="ECO:0000256" key="4">
    <source>
        <dbReference type="PROSITE-ProRule" id="PRU00335"/>
    </source>
</evidence>
<gene>
    <name evidence="6" type="ORF">SAMN05660642_02656</name>
</gene>
<dbReference type="Gene3D" id="1.10.357.10">
    <property type="entry name" value="Tetracycline Repressor, domain 2"/>
    <property type="match status" value="1"/>
</dbReference>
<dbReference type="PANTHER" id="PTHR30055">
    <property type="entry name" value="HTH-TYPE TRANSCRIPTIONAL REGULATOR RUTR"/>
    <property type="match status" value="1"/>
</dbReference>
<name>A0A1G9TVI3_9ACTN</name>
<evidence type="ECO:0000256" key="3">
    <source>
        <dbReference type="ARBA" id="ARBA00023163"/>
    </source>
</evidence>
<keyword evidence="3" id="KW-0804">Transcription</keyword>
<evidence type="ECO:0000313" key="7">
    <source>
        <dbReference type="Proteomes" id="UP000198680"/>
    </source>
</evidence>
<dbReference type="GO" id="GO:0000976">
    <property type="term" value="F:transcription cis-regulatory region binding"/>
    <property type="evidence" value="ECO:0007669"/>
    <property type="project" value="TreeGrafter"/>
</dbReference>
<dbReference type="AlphaFoldDB" id="A0A1G9TVI3"/>
<dbReference type="PROSITE" id="PS50977">
    <property type="entry name" value="HTH_TETR_2"/>
    <property type="match status" value="1"/>
</dbReference>
<feature type="domain" description="HTH tetR-type" evidence="5">
    <location>
        <begin position="1"/>
        <end position="55"/>
    </location>
</feature>
<dbReference type="InterPro" id="IPR009057">
    <property type="entry name" value="Homeodomain-like_sf"/>
</dbReference>
<evidence type="ECO:0000259" key="5">
    <source>
        <dbReference type="PROSITE" id="PS50977"/>
    </source>
</evidence>
<dbReference type="SUPFAM" id="SSF46689">
    <property type="entry name" value="Homeodomain-like"/>
    <property type="match status" value="1"/>
</dbReference>
<evidence type="ECO:0000256" key="2">
    <source>
        <dbReference type="ARBA" id="ARBA00023125"/>
    </source>
</evidence>
<protein>
    <submittedName>
        <fullName evidence="6">Transcriptional regulator, TetR family</fullName>
    </submittedName>
</protein>
<accession>A0A1G9TVI3</accession>
<keyword evidence="2 4" id="KW-0238">DNA-binding</keyword>
<sequence length="201" mass="21827">MLAVAVEVMAEQGVAGLTLGEVARRMGIRPPSLYVYFDGKNALYDALFERGWRELLAAVRSAHAGGPRPSAAADLLAHEVAFVRWAVEHPAYTPLMFWRPVPGFVPTARGYAPAVEMAQYSRQFLGQLRDRGLLPPDVDLDRAFRTLTVVVNGVITQQLANAPGEPFETGTFTSTLPDVVAMWLAHHGGRAVPDLRAVPPG</sequence>
<reference evidence="7" key="1">
    <citation type="submission" date="2016-10" db="EMBL/GenBank/DDBJ databases">
        <authorList>
            <person name="Varghese N."/>
            <person name="Submissions S."/>
        </authorList>
    </citation>
    <scope>NUCLEOTIDE SEQUENCE [LARGE SCALE GENOMIC DNA]</scope>
    <source>
        <strain evidence="7">DSM 45419</strain>
    </source>
</reference>
<feature type="DNA-binding region" description="H-T-H motif" evidence="4">
    <location>
        <begin position="18"/>
        <end position="37"/>
    </location>
</feature>
<dbReference type="SUPFAM" id="SSF48498">
    <property type="entry name" value="Tetracyclin repressor-like, C-terminal domain"/>
    <property type="match status" value="1"/>
</dbReference>
<dbReference type="PANTHER" id="PTHR30055:SF234">
    <property type="entry name" value="HTH-TYPE TRANSCRIPTIONAL REGULATOR BETI"/>
    <property type="match status" value="1"/>
</dbReference>